<name>A0ABW6T4Z0_9ACTN</name>
<protein>
    <submittedName>
        <fullName evidence="2">Uncharacterized protein</fullName>
    </submittedName>
</protein>
<proteinExistence type="predicted"/>
<evidence type="ECO:0000313" key="3">
    <source>
        <dbReference type="Proteomes" id="UP001602013"/>
    </source>
</evidence>
<organism evidence="2 3">
    <name type="scientific">Microtetraspora malaysiensis</name>
    <dbReference type="NCBI Taxonomy" id="161358"/>
    <lineage>
        <taxon>Bacteria</taxon>
        <taxon>Bacillati</taxon>
        <taxon>Actinomycetota</taxon>
        <taxon>Actinomycetes</taxon>
        <taxon>Streptosporangiales</taxon>
        <taxon>Streptosporangiaceae</taxon>
        <taxon>Microtetraspora</taxon>
    </lineage>
</organism>
<dbReference type="EMBL" id="JBIASD010000097">
    <property type="protein sequence ID" value="MFF3672331.1"/>
    <property type="molecule type" value="Genomic_DNA"/>
</dbReference>
<evidence type="ECO:0000256" key="1">
    <source>
        <dbReference type="SAM" id="MobiDB-lite"/>
    </source>
</evidence>
<accession>A0ABW6T4Z0</accession>
<reference evidence="2 3" key="1">
    <citation type="submission" date="2024-10" db="EMBL/GenBank/DDBJ databases">
        <title>The Natural Products Discovery Center: Release of the First 8490 Sequenced Strains for Exploring Actinobacteria Biosynthetic Diversity.</title>
        <authorList>
            <person name="Kalkreuter E."/>
            <person name="Kautsar S.A."/>
            <person name="Yang D."/>
            <person name="Bader C.D."/>
            <person name="Teijaro C.N."/>
            <person name="Fluegel L."/>
            <person name="Davis C.M."/>
            <person name="Simpson J.R."/>
            <person name="Lauterbach L."/>
            <person name="Steele A.D."/>
            <person name="Gui C."/>
            <person name="Meng S."/>
            <person name="Li G."/>
            <person name="Viehrig K."/>
            <person name="Ye F."/>
            <person name="Su P."/>
            <person name="Kiefer A.F."/>
            <person name="Nichols A."/>
            <person name="Cepeda A.J."/>
            <person name="Yan W."/>
            <person name="Fan B."/>
            <person name="Jiang Y."/>
            <person name="Adhikari A."/>
            <person name="Zheng C.-J."/>
            <person name="Schuster L."/>
            <person name="Cowan T.M."/>
            <person name="Smanski M.J."/>
            <person name="Chevrette M.G."/>
            <person name="De Carvalho L.P.S."/>
            <person name="Shen B."/>
        </authorList>
    </citation>
    <scope>NUCLEOTIDE SEQUENCE [LARGE SCALE GENOMIC DNA]</scope>
    <source>
        <strain evidence="2 3">NPDC002173</strain>
    </source>
</reference>
<keyword evidence="3" id="KW-1185">Reference proteome</keyword>
<sequence>MIPDNARIRANGGRTTRREGKMTAMPAIPASTKTSLAQRLFLHAKQRWPQLADVHVRYRGQFGYVEGELADGERLPLMRLRYGGTAHRWGLAIHTHSTGGYEDAIWFTGSPQEALDLVCDLYVTNTDT</sequence>
<evidence type="ECO:0000313" key="2">
    <source>
        <dbReference type="EMBL" id="MFF3672331.1"/>
    </source>
</evidence>
<feature type="region of interest" description="Disordered" evidence="1">
    <location>
        <begin position="1"/>
        <end position="20"/>
    </location>
</feature>
<dbReference type="Proteomes" id="UP001602013">
    <property type="component" value="Unassembled WGS sequence"/>
</dbReference>
<comment type="caution">
    <text evidence="2">The sequence shown here is derived from an EMBL/GenBank/DDBJ whole genome shotgun (WGS) entry which is preliminary data.</text>
</comment>
<dbReference type="RefSeq" id="WP_387418497.1">
    <property type="nucleotide sequence ID" value="NZ_JBIASD010000097.1"/>
</dbReference>
<gene>
    <name evidence="2" type="ORF">ACFYXI_43375</name>
</gene>